<evidence type="ECO:0000313" key="6">
    <source>
        <dbReference type="Proteomes" id="UP001189429"/>
    </source>
</evidence>
<dbReference type="InterPro" id="IPR012338">
    <property type="entry name" value="Beta-lactam/transpept-like"/>
</dbReference>
<organism evidence="5 6">
    <name type="scientific">Prorocentrum cordatum</name>
    <dbReference type="NCBI Taxonomy" id="2364126"/>
    <lineage>
        <taxon>Eukaryota</taxon>
        <taxon>Sar</taxon>
        <taxon>Alveolata</taxon>
        <taxon>Dinophyceae</taxon>
        <taxon>Prorocentrales</taxon>
        <taxon>Prorocentraceae</taxon>
        <taxon>Prorocentrum</taxon>
    </lineage>
</organism>
<dbReference type="InterPro" id="IPR001586">
    <property type="entry name" value="Beta-lactam_class-C_AS"/>
</dbReference>
<proteinExistence type="predicted"/>
<sequence length="546" mass="55177">MDPGVAVALVQGCGGEPELLRGFGASRGAAAAAPVTEHTLFEIGSLSKTLVALALATLGQGDLATALFPARELSWRLGALEPAGALRAGFAYSNTGWDLAGECLRVAANASSWCEAVRARVLEPLGMAETFCDRNSVPEAAAARVAGVHVASPCDGLSRPSRCFRRPAARAPPLRAFNLSRSGPPGSFGWGAAEAAGSVLSSASDMSRVMGLLLQASPGCGEPAPVRRETLAEMLSGQMVVPASWPRQLGVPGAGGAGAALAAGLGFDVVGRLGPAGAGEALAGQAYAEKNGDTAMHKARLGLLLDSGSAVLLLGNMGGEVGDPLAALKFGALALAAGASEQQADDAAEMSLNASGYWQSWFLPSATCTPCGTALSSLGFCLPGNRTSPSVAASALAGAYGDDFYGSSVLRVREEEGGGLRARLGPVDAALRFGPGNMDTTMPCAQLEQSLALPAWMRGPLARSGGSCRAVELRAPAEAPAAGVSARGRSAAFPWTCGTFPLPDALPIFLVVDGRGARWAFLPTAGVLLPRRGPAGEGPPAQALVV</sequence>
<evidence type="ECO:0000256" key="1">
    <source>
        <dbReference type="ARBA" id="ARBA00001526"/>
    </source>
</evidence>
<evidence type="ECO:0000256" key="2">
    <source>
        <dbReference type="ARBA" id="ARBA00022801"/>
    </source>
</evidence>
<keyword evidence="6" id="KW-1185">Reference proteome</keyword>
<comment type="caution">
    <text evidence="5">The sequence shown here is derived from an EMBL/GenBank/DDBJ whole genome shotgun (WGS) entry which is preliminary data.</text>
</comment>
<keyword evidence="3" id="KW-0046">Antibiotic resistance</keyword>
<dbReference type="SUPFAM" id="SSF56601">
    <property type="entry name" value="beta-lactamase/transpeptidase-like"/>
    <property type="match status" value="1"/>
</dbReference>
<name>A0ABN9SY37_9DINO</name>
<dbReference type="Gene3D" id="3.40.710.10">
    <property type="entry name" value="DD-peptidase/beta-lactamase superfamily"/>
    <property type="match status" value="2"/>
</dbReference>
<dbReference type="PANTHER" id="PTHR46825">
    <property type="entry name" value="D-ALANYL-D-ALANINE-CARBOXYPEPTIDASE/ENDOPEPTIDASE AMPH"/>
    <property type="match status" value="1"/>
</dbReference>
<gene>
    <name evidence="5" type="ORF">PCOR1329_LOCUS33694</name>
</gene>
<dbReference type="PROSITE" id="PS00336">
    <property type="entry name" value="BETA_LACTAMASE_C"/>
    <property type="match status" value="1"/>
</dbReference>
<dbReference type="Pfam" id="PF00144">
    <property type="entry name" value="Beta-lactamase"/>
    <property type="match status" value="2"/>
</dbReference>
<accession>A0ABN9SY37</accession>
<dbReference type="EMBL" id="CAUYUJ010014160">
    <property type="protein sequence ID" value="CAK0837517.1"/>
    <property type="molecule type" value="Genomic_DNA"/>
</dbReference>
<evidence type="ECO:0000313" key="5">
    <source>
        <dbReference type="EMBL" id="CAK0837517.1"/>
    </source>
</evidence>
<feature type="domain" description="Beta-lactamase-related" evidence="4">
    <location>
        <begin position="3"/>
        <end position="58"/>
    </location>
</feature>
<dbReference type="InterPro" id="IPR050491">
    <property type="entry name" value="AmpC-like"/>
</dbReference>
<dbReference type="Proteomes" id="UP001189429">
    <property type="component" value="Unassembled WGS sequence"/>
</dbReference>
<feature type="domain" description="Beta-lactamase-related" evidence="4">
    <location>
        <begin position="64"/>
        <end position="320"/>
    </location>
</feature>
<keyword evidence="2" id="KW-0378">Hydrolase</keyword>
<dbReference type="InterPro" id="IPR001466">
    <property type="entry name" value="Beta-lactam-related"/>
</dbReference>
<evidence type="ECO:0000256" key="3">
    <source>
        <dbReference type="ARBA" id="ARBA00023251"/>
    </source>
</evidence>
<dbReference type="PANTHER" id="PTHR46825:SF9">
    <property type="entry name" value="BETA-LACTAMASE-RELATED DOMAIN-CONTAINING PROTEIN"/>
    <property type="match status" value="1"/>
</dbReference>
<comment type="catalytic activity">
    <reaction evidence="1">
        <text>a beta-lactam + H2O = a substituted beta-amino acid</text>
        <dbReference type="Rhea" id="RHEA:20401"/>
        <dbReference type="ChEBI" id="CHEBI:15377"/>
        <dbReference type="ChEBI" id="CHEBI:35627"/>
        <dbReference type="ChEBI" id="CHEBI:140347"/>
        <dbReference type="EC" id="3.5.2.6"/>
    </reaction>
</comment>
<protein>
    <recommendedName>
        <fullName evidence="4">Beta-lactamase-related domain-containing protein</fullName>
    </recommendedName>
</protein>
<evidence type="ECO:0000259" key="4">
    <source>
        <dbReference type="Pfam" id="PF00144"/>
    </source>
</evidence>
<reference evidence="5" key="1">
    <citation type="submission" date="2023-10" db="EMBL/GenBank/DDBJ databases">
        <authorList>
            <person name="Chen Y."/>
            <person name="Shah S."/>
            <person name="Dougan E. K."/>
            <person name="Thang M."/>
            <person name="Chan C."/>
        </authorList>
    </citation>
    <scope>NUCLEOTIDE SEQUENCE [LARGE SCALE GENOMIC DNA]</scope>
</reference>